<keyword evidence="6" id="KW-0067">ATP-binding</keyword>
<dbReference type="GO" id="GO:0006310">
    <property type="term" value="P:DNA recombination"/>
    <property type="evidence" value="ECO:0007669"/>
    <property type="project" value="UniProtKB-KW"/>
</dbReference>
<dbReference type="Pfam" id="PF01068">
    <property type="entry name" value="DNA_ligase_A_M"/>
    <property type="match status" value="1"/>
</dbReference>
<dbReference type="GO" id="GO:0005524">
    <property type="term" value="F:ATP binding"/>
    <property type="evidence" value="ECO:0007669"/>
    <property type="project" value="UniProtKB-KW"/>
</dbReference>
<dbReference type="InterPro" id="IPR036599">
    <property type="entry name" value="DNA_ligase_N_sf"/>
</dbReference>
<evidence type="ECO:0000256" key="8">
    <source>
        <dbReference type="ARBA" id="ARBA00023204"/>
    </source>
</evidence>
<dbReference type="InterPro" id="IPR012310">
    <property type="entry name" value="DNA_ligase_ATP-dep_cent"/>
</dbReference>
<protein>
    <recommendedName>
        <fullName evidence="15">DNA ligase 1-like protein</fullName>
    </recommendedName>
</protein>
<dbReference type="PANTHER" id="PTHR45674">
    <property type="entry name" value="DNA LIGASE 1/3 FAMILY MEMBER"/>
    <property type="match status" value="1"/>
</dbReference>
<keyword evidence="14" id="KW-1185">Reference proteome</keyword>
<gene>
    <name evidence="13" type="ORF">XAT740_LOCUS55950</name>
</gene>
<feature type="domain" description="DNA ligase ATP-dependent N-terminal" evidence="12">
    <location>
        <begin position="152"/>
        <end position="328"/>
    </location>
</feature>
<dbReference type="GO" id="GO:1903461">
    <property type="term" value="P:Okazaki fragment processing involved in mitotic DNA replication"/>
    <property type="evidence" value="ECO:0007669"/>
    <property type="project" value="TreeGrafter"/>
</dbReference>
<dbReference type="FunFam" id="1.10.3260.10:FF:000001">
    <property type="entry name" value="DNA ligase"/>
    <property type="match status" value="1"/>
</dbReference>
<dbReference type="AlphaFoldDB" id="A0A816EZH1"/>
<dbReference type="SUPFAM" id="SSF117018">
    <property type="entry name" value="ATP-dependent DNA ligase DNA-binding domain"/>
    <property type="match status" value="1"/>
</dbReference>
<dbReference type="PROSITE" id="PS00697">
    <property type="entry name" value="DNA_LIGASE_A1"/>
    <property type="match status" value="1"/>
</dbReference>
<keyword evidence="2" id="KW-0436">Ligase</keyword>
<evidence type="ECO:0000256" key="9">
    <source>
        <dbReference type="ARBA" id="ARBA00023306"/>
    </source>
</evidence>
<proteinExistence type="inferred from homology"/>
<evidence type="ECO:0000256" key="5">
    <source>
        <dbReference type="ARBA" id="ARBA00022763"/>
    </source>
</evidence>
<keyword evidence="5" id="KW-0227">DNA damage</keyword>
<accession>A0A816EZH1</accession>
<name>A0A816EZH1_ADIRI</name>
<dbReference type="GO" id="GO:0005634">
    <property type="term" value="C:nucleus"/>
    <property type="evidence" value="ECO:0007669"/>
    <property type="project" value="TreeGrafter"/>
</dbReference>
<dbReference type="Gene3D" id="3.30.470.30">
    <property type="entry name" value="DNA ligase/mRNA capping enzyme"/>
    <property type="match status" value="1"/>
</dbReference>
<reference evidence="13" key="1">
    <citation type="submission" date="2021-02" db="EMBL/GenBank/DDBJ databases">
        <authorList>
            <person name="Nowell W R."/>
        </authorList>
    </citation>
    <scope>NUCLEOTIDE SEQUENCE</scope>
</reference>
<dbReference type="Pfam" id="PF04675">
    <property type="entry name" value="DNA_ligase_A_N"/>
    <property type="match status" value="1"/>
</dbReference>
<evidence type="ECO:0000259" key="11">
    <source>
        <dbReference type="Pfam" id="PF01068"/>
    </source>
</evidence>
<evidence type="ECO:0000256" key="10">
    <source>
        <dbReference type="SAM" id="MobiDB-lite"/>
    </source>
</evidence>
<dbReference type="EMBL" id="CAJNOR010010717">
    <property type="protein sequence ID" value="CAF1656141.1"/>
    <property type="molecule type" value="Genomic_DNA"/>
</dbReference>
<dbReference type="GO" id="GO:0051301">
    <property type="term" value="P:cell division"/>
    <property type="evidence" value="ECO:0007669"/>
    <property type="project" value="UniProtKB-KW"/>
</dbReference>
<dbReference type="InterPro" id="IPR050191">
    <property type="entry name" value="ATP-dep_DNA_ligase"/>
</dbReference>
<dbReference type="Proteomes" id="UP000663828">
    <property type="component" value="Unassembled WGS sequence"/>
</dbReference>
<dbReference type="GO" id="GO:0005739">
    <property type="term" value="C:mitochondrion"/>
    <property type="evidence" value="ECO:0007669"/>
    <property type="project" value="TreeGrafter"/>
</dbReference>
<keyword evidence="3" id="KW-0132">Cell division</keyword>
<dbReference type="InterPro" id="IPR012308">
    <property type="entry name" value="DNA_ligase_ATP-dep_N"/>
</dbReference>
<organism evidence="13 14">
    <name type="scientific">Adineta ricciae</name>
    <name type="common">Rotifer</name>
    <dbReference type="NCBI Taxonomy" id="249248"/>
    <lineage>
        <taxon>Eukaryota</taxon>
        <taxon>Metazoa</taxon>
        <taxon>Spiralia</taxon>
        <taxon>Gnathifera</taxon>
        <taxon>Rotifera</taxon>
        <taxon>Eurotatoria</taxon>
        <taxon>Bdelloidea</taxon>
        <taxon>Adinetida</taxon>
        <taxon>Adinetidae</taxon>
        <taxon>Adineta</taxon>
    </lineage>
</organism>
<dbReference type="GO" id="GO:0003910">
    <property type="term" value="F:DNA ligase (ATP) activity"/>
    <property type="evidence" value="ECO:0007669"/>
    <property type="project" value="InterPro"/>
</dbReference>
<evidence type="ECO:0000256" key="4">
    <source>
        <dbReference type="ARBA" id="ARBA00022741"/>
    </source>
</evidence>
<feature type="compositionally biased region" description="Polar residues" evidence="10">
    <location>
        <begin position="1"/>
        <end position="14"/>
    </location>
</feature>
<keyword evidence="9" id="KW-0131">Cell cycle</keyword>
<evidence type="ECO:0000256" key="3">
    <source>
        <dbReference type="ARBA" id="ARBA00022618"/>
    </source>
</evidence>
<dbReference type="PANTHER" id="PTHR45674:SF4">
    <property type="entry name" value="DNA LIGASE 1"/>
    <property type="match status" value="1"/>
</dbReference>
<evidence type="ECO:0000256" key="6">
    <source>
        <dbReference type="ARBA" id="ARBA00022840"/>
    </source>
</evidence>
<sequence>MSNTKKTSQPSIASFFTKKGQAPVISPKKEAIKSPITVKNEAPINSPSSDSEDKIIPTKRAQKRVLSFDESNSSTENAKESPVKAVKQIKITDTKTEVKEEVQTVVPKIEQPTTTNAALEQKSVADPQSYNPGKTNYDPVNDACWKIGENVPYSALSATLLLIEETSARLEIIRILSNFFRSVRSLSANDLVYSVYLCVNKVAPEYDGIELGIGETIIIKAIADSTGRTMDQVKADYKSKGDLGLVAETSRSTQRTMFKPKPLTVSHVYKKLKEIAQLTGNKSQQRKSDIIKSLLVSCQSHETRYLARSLIGKLRIGLAEQSMLVALAHACIRHDYSDLKETALKERLDAGTLAVKDAFCQCPSYDILVDVLVNKGGINYLRELCKATPGIPMKPMLAHPSKGIEEILKRCGQSEFACEYKYDGERAQVC</sequence>
<dbReference type="GO" id="GO:0003677">
    <property type="term" value="F:DNA binding"/>
    <property type="evidence" value="ECO:0007669"/>
    <property type="project" value="InterPro"/>
</dbReference>
<evidence type="ECO:0000256" key="2">
    <source>
        <dbReference type="ARBA" id="ARBA00022598"/>
    </source>
</evidence>
<dbReference type="Gene3D" id="1.10.3260.10">
    <property type="entry name" value="DNA ligase, ATP-dependent, N-terminal domain"/>
    <property type="match status" value="1"/>
</dbReference>
<dbReference type="GO" id="GO:0006281">
    <property type="term" value="P:DNA repair"/>
    <property type="evidence" value="ECO:0007669"/>
    <property type="project" value="UniProtKB-KW"/>
</dbReference>
<evidence type="ECO:0000313" key="14">
    <source>
        <dbReference type="Proteomes" id="UP000663828"/>
    </source>
</evidence>
<comment type="caution">
    <text evidence="13">The sequence shown here is derived from an EMBL/GenBank/DDBJ whole genome shotgun (WGS) entry which is preliminary data.</text>
</comment>
<evidence type="ECO:0008006" key="15">
    <source>
        <dbReference type="Google" id="ProtNLM"/>
    </source>
</evidence>
<evidence type="ECO:0000259" key="12">
    <source>
        <dbReference type="Pfam" id="PF04675"/>
    </source>
</evidence>
<feature type="domain" description="ATP-dependent DNA ligase family profile" evidence="11">
    <location>
        <begin position="395"/>
        <end position="429"/>
    </location>
</feature>
<keyword evidence="7" id="KW-0233">DNA recombination</keyword>
<dbReference type="SUPFAM" id="SSF56091">
    <property type="entry name" value="DNA ligase/mRNA capping enzyme, catalytic domain"/>
    <property type="match status" value="1"/>
</dbReference>
<feature type="region of interest" description="Disordered" evidence="10">
    <location>
        <begin position="1"/>
        <end position="80"/>
    </location>
</feature>
<dbReference type="InterPro" id="IPR016059">
    <property type="entry name" value="DNA_ligase_ATP-dep_CS"/>
</dbReference>
<comment type="similarity">
    <text evidence="1">Belongs to the ATP-dependent DNA ligase family.</text>
</comment>
<keyword evidence="8" id="KW-0234">DNA repair</keyword>
<evidence type="ECO:0000256" key="1">
    <source>
        <dbReference type="ARBA" id="ARBA00007572"/>
    </source>
</evidence>
<evidence type="ECO:0000256" key="7">
    <source>
        <dbReference type="ARBA" id="ARBA00023172"/>
    </source>
</evidence>
<evidence type="ECO:0000313" key="13">
    <source>
        <dbReference type="EMBL" id="CAF1656141.1"/>
    </source>
</evidence>
<keyword evidence="4" id="KW-0547">Nucleotide-binding</keyword>